<dbReference type="eggNOG" id="COG2207">
    <property type="taxonomic scope" value="Bacteria"/>
</dbReference>
<feature type="domain" description="HTH araC/xylS-type" evidence="4">
    <location>
        <begin position="151"/>
        <end position="252"/>
    </location>
</feature>
<dbReference type="CDD" id="cd02208">
    <property type="entry name" value="cupin_RmlC-like"/>
    <property type="match status" value="1"/>
</dbReference>
<keyword evidence="6" id="KW-1185">Reference proteome</keyword>
<dbReference type="PROSITE" id="PS00041">
    <property type="entry name" value="HTH_ARAC_FAMILY_1"/>
    <property type="match status" value="1"/>
</dbReference>
<dbReference type="SUPFAM" id="SSF46689">
    <property type="entry name" value="Homeodomain-like"/>
    <property type="match status" value="3"/>
</dbReference>
<evidence type="ECO:0000256" key="3">
    <source>
        <dbReference type="ARBA" id="ARBA00023163"/>
    </source>
</evidence>
<dbReference type="PANTHER" id="PTHR11019">
    <property type="entry name" value="HTH-TYPE TRANSCRIPTIONAL REGULATOR NIMR"/>
    <property type="match status" value="1"/>
</dbReference>
<keyword evidence="1" id="KW-0805">Transcription regulation</keyword>
<dbReference type="Pfam" id="PF12833">
    <property type="entry name" value="HTH_18"/>
    <property type="match status" value="2"/>
</dbReference>
<dbReference type="Gene3D" id="2.60.120.10">
    <property type="entry name" value="Jelly Rolls"/>
    <property type="match status" value="2"/>
</dbReference>
<keyword evidence="2" id="KW-0238">DNA-binding</keyword>
<dbReference type="GO" id="GO:0043565">
    <property type="term" value="F:sequence-specific DNA binding"/>
    <property type="evidence" value="ECO:0007669"/>
    <property type="project" value="InterPro"/>
</dbReference>
<dbReference type="PANTHER" id="PTHR11019:SF199">
    <property type="entry name" value="HTH-TYPE TRANSCRIPTIONAL REGULATOR NIMR"/>
    <property type="match status" value="1"/>
</dbReference>
<dbReference type="InterPro" id="IPR018060">
    <property type="entry name" value="HTH_AraC"/>
</dbReference>
<dbReference type="InterPro" id="IPR003313">
    <property type="entry name" value="AraC-bd"/>
</dbReference>
<dbReference type="Proteomes" id="UP000023703">
    <property type="component" value="Chromosome"/>
</dbReference>
<dbReference type="Pfam" id="PF02311">
    <property type="entry name" value="AraC_binding"/>
    <property type="match status" value="1"/>
</dbReference>
<dbReference type="InterPro" id="IPR009057">
    <property type="entry name" value="Homeodomain-like_sf"/>
</dbReference>
<accession>X5EFX4</accession>
<protein>
    <submittedName>
        <fullName evidence="5">Transcriptional regulator, AraC-family</fullName>
    </submittedName>
</protein>
<feature type="domain" description="HTH araC/xylS-type" evidence="4">
    <location>
        <begin position="426"/>
        <end position="523"/>
    </location>
</feature>
<dbReference type="AlphaFoldDB" id="X5EFX4"/>
<evidence type="ECO:0000256" key="2">
    <source>
        <dbReference type="ARBA" id="ARBA00023125"/>
    </source>
</evidence>
<sequence length="526" mass="57870">MLPLCMLVDENVQMLDEKSAPGFPGAHEAERTHATQHCALWVYTGTATVRSPGGVVEFGSGECLVVPAGVPYEITVHVGSLVIPVLIPEWAVTDLSAPVVIAVDASWNAWILHHFAAWVSPMRSPGYTGDELLAELDRRDDQPEAPVCPTSSLAGGIARHLWRFPADPRLLRDLASAVGISVQSLRRAFLKETGMTPGAWRTAMRLHAAREYLLAGYPVSWAADRVGFASSHGFIRAFSDRFGQTPACWAQGHNAVGDGERASEERRTTRFADALTGGTSTARTAPPIPASVAARRTYRDTHVVLWMYRGTARVSVDDRHIELSDGDAVWMPAGHSHEVMVDDGAVALPMAFPADLLDVRGDDVVVTRVPSTWQAFMLHNVVSSVTLLRPEGYDPTEVLEVFGGLVQRRRDIEDAALMMPVTPAARLIAQKTLDDLAGRTTTPQWAEDVGVSSRTVNRWFREETGRGYGRWRRIARVRRAMELLDQGVAPSATARRVGYTHLSAFSRDFREEVGMSPREFVRRPPR</sequence>
<dbReference type="KEGG" id="cgy:CGLY_15400"/>
<organism evidence="5 6">
    <name type="scientific">Corynebacterium glyciniphilum AJ 3170</name>
    <dbReference type="NCBI Taxonomy" id="1404245"/>
    <lineage>
        <taxon>Bacteria</taxon>
        <taxon>Bacillati</taxon>
        <taxon>Actinomycetota</taxon>
        <taxon>Actinomycetes</taxon>
        <taxon>Mycobacteriales</taxon>
        <taxon>Corynebacteriaceae</taxon>
        <taxon>Corynebacterium</taxon>
    </lineage>
</organism>
<name>X5EFX4_9CORY</name>
<dbReference type="InterPro" id="IPR011051">
    <property type="entry name" value="RmlC_Cupin_sf"/>
</dbReference>
<evidence type="ECO:0000259" key="4">
    <source>
        <dbReference type="PROSITE" id="PS01124"/>
    </source>
</evidence>
<evidence type="ECO:0000313" key="6">
    <source>
        <dbReference type="Proteomes" id="UP000023703"/>
    </source>
</evidence>
<keyword evidence="3" id="KW-0804">Transcription</keyword>
<gene>
    <name evidence="5" type="ORF">CGLY_15400</name>
</gene>
<dbReference type="InterPro" id="IPR018062">
    <property type="entry name" value="HTH_AraC-typ_CS"/>
</dbReference>
<reference evidence="5 6" key="1">
    <citation type="journal article" date="2015" name="Int. J. Syst. Evol. Microbiol.">
        <title>Revisiting Corynebacterium glyciniphilum (ex Kubota et al., 1972) sp. nov., nom. rev., isolated from putrefied banana.</title>
        <authorList>
            <person name="Al-Dilaimi A."/>
            <person name="Bednarz H."/>
            <person name="Lomker A."/>
            <person name="Niehaus K."/>
            <person name="Kalinowski J."/>
            <person name="Ruckert C."/>
        </authorList>
    </citation>
    <scope>NUCLEOTIDE SEQUENCE [LARGE SCALE GENOMIC DNA]</scope>
    <source>
        <strain evidence="5">AJ 3170</strain>
    </source>
</reference>
<evidence type="ECO:0000313" key="5">
    <source>
        <dbReference type="EMBL" id="AHW65516.1"/>
    </source>
</evidence>
<dbReference type="SMART" id="SM00342">
    <property type="entry name" value="HTH_ARAC"/>
    <property type="match status" value="2"/>
</dbReference>
<dbReference type="GO" id="GO:0003700">
    <property type="term" value="F:DNA-binding transcription factor activity"/>
    <property type="evidence" value="ECO:0007669"/>
    <property type="project" value="InterPro"/>
</dbReference>
<evidence type="ECO:0000256" key="1">
    <source>
        <dbReference type="ARBA" id="ARBA00023015"/>
    </source>
</evidence>
<proteinExistence type="predicted"/>
<dbReference type="SUPFAM" id="SSF51182">
    <property type="entry name" value="RmlC-like cupins"/>
    <property type="match status" value="2"/>
</dbReference>
<dbReference type="HOGENOM" id="CLU_039152_0_0_11"/>
<dbReference type="InterPro" id="IPR014710">
    <property type="entry name" value="RmlC-like_jellyroll"/>
</dbReference>
<dbReference type="EMBL" id="CP006842">
    <property type="protein sequence ID" value="AHW65516.1"/>
    <property type="molecule type" value="Genomic_DNA"/>
</dbReference>
<dbReference type="STRING" id="1404245.CGLY_15400"/>
<dbReference type="Gene3D" id="1.10.10.60">
    <property type="entry name" value="Homeodomain-like"/>
    <property type="match status" value="3"/>
</dbReference>
<dbReference type="PROSITE" id="PS01124">
    <property type="entry name" value="HTH_ARAC_FAMILY_2"/>
    <property type="match status" value="2"/>
</dbReference>